<dbReference type="CDD" id="cd02869">
    <property type="entry name" value="PseudoU_synth_RluA_like"/>
    <property type="match status" value="1"/>
</dbReference>
<feature type="domain" description="Pseudouridine synthase RsuA/RluA-like" evidence="2">
    <location>
        <begin position="13"/>
        <end position="184"/>
    </location>
</feature>
<evidence type="ECO:0000256" key="1">
    <source>
        <dbReference type="ARBA" id="ARBA00010876"/>
    </source>
</evidence>
<proteinExistence type="inferred from homology"/>
<dbReference type="Gene3D" id="3.30.2350.10">
    <property type="entry name" value="Pseudouridine synthase"/>
    <property type="match status" value="1"/>
</dbReference>
<dbReference type="AlphaFoldDB" id="A0A224YY30"/>
<evidence type="ECO:0000259" key="2">
    <source>
        <dbReference type="Pfam" id="PF00849"/>
    </source>
</evidence>
<dbReference type="Pfam" id="PF00849">
    <property type="entry name" value="PseudoU_synth_2"/>
    <property type="match status" value="1"/>
</dbReference>
<dbReference type="EMBL" id="GFPF01011392">
    <property type="protein sequence ID" value="MAA22538.1"/>
    <property type="molecule type" value="Transcribed_RNA"/>
</dbReference>
<name>A0A224YY30_9ACAR</name>
<comment type="similarity">
    <text evidence="1">Belongs to the pseudouridine synthase RluA family.</text>
</comment>
<evidence type="ECO:0000313" key="3">
    <source>
        <dbReference type="EMBL" id="MAA22538.1"/>
    </source>
</evidence>
<dbReference type="PANTHER" id="PTHR21600">
    <property type="entry name" value="MITOCHONDRIAL RNA PSEUDOURIDINE SYNTHASE"/>
    <property type="match status" value="1"/>
</dbReference>
<accession>A0A224YY30</accession>
<dbReference type="GO" id="GO:0009982">
    <property type="term" value="F:pseudouridine synthase activity"/>
    <property type="evidence" value="ECO:0007669"/>
    <property type="project" value="InterPro"/>
</dbReference>
<organism evidence="3">
    <name type="scientific">Rhipicephalus zambeziensis</name>
    <dbReference type="NCBI Taxonomy" id="60191"/>
    <lineage>
        <taxon>Eukaryota</taxon>
        <taxon>Metazoa</taxon>
        <taxon>Ecdysozoa</taxon>
        <taxon>Arthropoda</taxon>
        <taxon>Chelicerata</taxon>
        <taxon>Arachnida</taxon>
        <taxon>Acari</taxon>
        <taxon>Parasitiformes</taxon>
        <taxon>Ixodida</taxon>
        <taxon>Ixodoidea</taxon>
        <taxon>Ixodidae</taxon>
        <taxon>Rhipicephalinae</taxon>
        <taxon>Rhipicephalus</taxon>
        <taxon>Rhipicephalus</taxon>
    </lineage>
</organism>
<dbReference type="SUPFAM" id="SSF55120">
    <property type="entry name" value="Pseudouridine synthase"/>
    <property type="match status" value="1"/>
</dbReference>
<dbReference type="InterPro" id="IPR006145">
    <property type="entry name" value="PsdUridine_synth_RsuA/RluA"/>
</dbReference>
<dbReference type="InterPro" id="IPR020103">
    <property type="entry name" value="PsdUridine_synth_cat_dom_sf"/>
</dbReference>
<dbReference type="GO" id="GO:0000455">
    <property type="term" value="P:enzyme-directed rRNA pseudouridine synthesis"/>
    <property type="evidence" value="ECO:0007669"/>
    <property type="project" value="TreeGrafter"/>
</dbReference>
<dbReference type="InterPro" id="IPR050188">
    <property type="entry name" value="RluA_PseudoU_synthase"/>
</dbReference>
<dbReference type="GO" id="GO:0003723">
    <property type="term" value="F:RNA binding"/>
    <property type="evidence" value="ECO:0007669"/>
    <property type="project" value="InterPro"/>
</dbReference>
<protein>
    <submittedName>
        <fullName evidence="3">Ribosomal pseudouridine synthase</fullName>
    </submittedName>
</protein>
<sequence>MNREIRVLHCSAHFLVVDKPADLVINTQKAHEHPVSVESLLRRQHPELVDPDVEHGFRFCHRLDFATSGVLCLALTRVGARAAQAALGPPLRTARKCYAALLDGHVALPTGWRGIEIDLAVGEDGREGHQHKMCTANVEYCVNPREARTRLLLLGWGLFHGRPATQVVLKPVTGRRHQLRVHCATLGHPVVGDTTYGDVGAAAHSRMYLHAWRLRLPTQLAMVDVSTGSEHPFRHHQAWQDVLSQDRAKWTVDDVFEQLECSELFLAWSTQSPKCCMDKIQGRQCVDDNKCSKVNEVT</sequence>
<reference evidence="3" key="1">
    <citation type="journal article" date="2017" name="Parasit. Vectors">
        <title>Sialotranscriptomics of Rhipicephalus zambeziensis reveals intricate expression profiles of secretory proteins and suggests tight temporal transcriptional regulation during blood-feeding.</title>
        <authorList>
            <person name="de Castro M.H."/>
            <person name="de Klerk D."/>
            <person name="Pienaar R."/>
            <person name="Rees D.J.G."/>
            <person name="Mans B.J."/>
        </authorList>
    </citation>
    <scope>NUCLEOTIDE SEQUENCE</scope>
    <source>
        <tissue evidence="3">Salivary glands</tissue>
    </source>
</reference>
<dbReference type="PANTHER" id="PTHR21600:SF87">
    <property type="entry name" value="RNA PSEUDOURIDYLATE SYNTHASE DOMAIN-CONTAINING PROTEIN 1"/>
    <property type="match status" value="1"/>
</dbReference>